<name>A0AAQ3WR01_PASNO</name>
<evidence type="ECO:0000313" key="1">
    <source>
        <dbReference type="EMBL" id="WVZ71128.1"/>
    </source>
</evidence>
<protein>
    <submittedName>
        <fullName evidence="1">Uncharacterized protein</fullName>
    </submittedName>
</protein>
<evidence type="ECO:0000313" key="2">
    <source>
        <dbReference type="Proteomes" id="UP001341281"/>
    </source>
</evidence>
<dbReference type="EMBL" id="CP144748">
    <property type="protein sequence ID" value="WVZ71128.1"/>
    <property type="molecule type" value="Genomic_DNA"/>
</dbReference>
<dbReference type="AlphaFoldDB" id="A0AAQ3WR01"/>
<dbReference type="Proteomes" id="UP001341281">
    <property type="component" value="Chromosome 04"/>
</dbReference>
<keyword evidence="2" id="KW-1185">Reference proteome</keyword>
<sequence>MAMQLPLDLVACDNGLDAKLGCPKPRWAIGFFFPKTDTEEACLKLVHLEADATLIPRSEPPNFIMHN</sequence>
<organism evidence="1 2">
    <name type="scientific">Paspalum notatum var. saurae</name>
    <dbReference type="NCBI Taxonomy" id="547442"/>
    <lineage>
        <taxon>Eukaryota</taxon>
        <taxon>Viridiplantae</taxon>
        <taxon>Streptophyta</taxon>
        <taxon>Embryophyta</taxon>
        <taxon>Tracheophyta</taxon>
        <taxon>Spermatophyta</taxon>
        <taxon>Magnoliopsida</taxon>
        <taxon>Liliopsida</taxon>
        <taxon>Poales</taxon>
        <taxon>Poaceae</taxon>
        <taxon>PACMAD clade</taxon>
        <taxon>Panicoideae</taxon>
        <taxon>Andropogonodae</taxon>
        <taxon>Paspaleae</taxon>
        <taxon>Paspalinae</taxon>
        <taxon>Paspalum</taxon>
    </lineage>
</organism>
<reference evidence="1 2" key="1">
    <citation type="submission" date="2024-02" db="EMBL/GenBank/DDBJ databases">
        <title>High-quality chromosome-scale genome assembly of Pensacola bahiagrass (Paspalum notatum Flugge var. saurae).</title>
        <authorList>
            <person name="Vega J.M."/>
            <person name="Podio M."/>
            <person name="Orjuela J."/>
            <person name="Siena L.A."/>
            <person name="Pessino S.C."/>
            <person name="Combes M.C."/>
            <person name="Mariac C."/>
            <person name="Albertini E."/>
            <person name="Pupilli F."/>
            <person name="Ortiz J.P.A."/>
            <person name="Leblanc O."/>
        </authorList>
    </citation>
    <scope>NUCLEOTIDE SEQUENCE [LARGE SCALE GENOMIC DNA]</scope>
    <source>
        <strain evidence="1">R1</strain>
        <tissue evidence="1">Leaf</tissue>
    </source>
</reference>
<gene>
    <name evidence="1" type="ORF">U9M48_019748</name>
</gene>
<accession>A0AAQ3WR01</accession>
<proteinExistence type="predicted"/>